<feature type="compositionally biased region" description="Basic and acidic residues" evidence="9">
    <location>
        <begin position="1217"/>
        <end position="1251"/>
    </location>
</feature>
<dbReference type="GO" id="GO:0006265">
    <property type="term" value="P:DNA topological change"/>
    <property type="evidence" value="ECO:0007669"/>
    <property type="project" value="UniProtKB-UniRule"/>
</dbReference>
<evidence type="ECO:0000256" key="2">
    <source>
        <dbReference type="ARBA" id="ARBA00006645"/>
    </source>
</evidence>
<dbReference type="Pfam" id="PF01028">
    <property type="entry name" value="Topoisom_I"/>
    <property type="match status" value="1"/>
</dbReference>
<evidence type="ECO:0000256" key="1">
    <source>
        <dbReference type="ARBA" id="ARBA00000213"/>
    </source>
</evidence>
<keyword evidence="10" id="KW-1133">Transmembrane helix</keyword>
<dbReference type="GO" id="GO:0003677">
    <property type="term" value="F:DNA binding"/>
    <property type="evidence" value="ECO:0007669"/>
    <property type="project" value="UniProtKB-UniRule"/>
</dbReference>
<dbReference type="GO" id="GO:0006338">
    <property type="term" value="P:chromatin remodeling"/>
    <property type="evidence" value="ECO:0007669"/>
    <property type="project" value="UniProtKB-ARBA"/>
</dbReference>
<feature type="compositionally biased region" description="Basic and acidic residues" evidence="9">
    <location>
        <begin position="113"/>
        <end position="129"/>
    </location>
</feature>
<dbReference type="InterPro" id="IPR013034">
    <property type="entry name" value="DNA_topo_DNA_db_N_dom1"/>
</dbReference>
<feature type="compositionally biased region" description="Basic residues" evidence="9">
    <location>
        <begin position="100"/>
        <end position="111"/>
    </location>
</feature>
<evidence type="ECO:0000256" key="5">
    <source>
        <dbReference type="ARBA" id="ARBA00023235"/>
    </source>
</evidence>
<evidence type="ECO:0000259" key="11">
    <source>
        <dbReference type="SMART" id="SM00435"/>
    </source>
</evidence>
<dbReference type="GO" id="GO:0003917">
    <property type="term" value="F:DNA topoisomerase type I (single strand cut, ATP-independent) activity"/>
    <property type="evidence" value="ECO:0007669"/>
    <property type="project" value="UniProtKB-UniRule"/>
</dbReference>
<dbReference type="InterPro" id="IPR013030">
    <property type="entry name" value="DNA_topo_DNA_db_N_dom2"/>
</dbReference>
<reference evidence="12 13" key="1">
    <citation type="submission" date="2020-12" db="EMBL/GenBank/DDBJ databases">
        <title>Effect of drift, selection, and recombination on the evolution of hybrid genomes in Candida yeast pathogens.</title>
        <authorList>
            <person name="Mixao V."/>
            <person name="Ksiezopolska E."/>
            <person name="Saus E."/>
            <person name="Boekhout T."/>
            <person name="Gacser A."/>
            <person name="Gabaldon T."/>
        </authorList>
    </citation>
    <scope>NUCLEOTIDE SEQUENCE [LARGE SCALE GENOMIC DNA]</scope>
    <source>
        <strain evidence="12 13">BP57</strain>
    </source>
</reference>
<feature type="compositionally biased region" description="Low complexity" evidence="9">
    <location>
        <begin position="1075"/>
        <end position="1088"/>
    </location>
</feature>
<dbReference type="InterPro" id="IPR048045">
    <property type="entry name" value="Topoisomer_I_DNA-bd"/>
</dbReference>
<dbReference type="FunFam" id="1.10.132.10:FF:000003">
    <property type="entry name" value="DNA topoisomerase I"/>
    <property type="match status" value="1"/>
</dbReference>
<dbReference type="PRINTS" id="PR00416">
    <property type="entry name" value="EUTPISMRASEI"/>
</dbReference>
<feature type="region of interest" description="Disordered" evidence="9">
    <location>
        <begin position="1"/>
        <end position="165"/>
    </location>
</feature>
<keyword evidence="10" id="KW-0812">Transmembrane</keyword>
<gene>
    <name evidence="12" type="ORF">I9W82_001580</name>
</gene>
<comment type="similarity">
    <text evidence="2 6 7">Belongs to the type IB topoisomerase family.</text>
</comment>
<keyword evidence="5 6" id="KW-0413">Isomerase</keyword>
<feature type="region of interest" description="Disordered" evidence="9">
    <location>
        <begin position="1053"/>
        <end position="1257"/>
    </location>
</feature>
<keyword evidence="8" id="KW-0175">Coiled coil</keyword>
<dbReference type="Gene3D" id="2.170.11.10">
    <property type="entry name" value="DNA Topoisomerase I, domain 2"/>
    <property type="match status" value="1"/>
</dbReference>
<dbReference type="PANTHER" id="PTHR10290">
    <property type="entry name" value="DNA TOPOISOMERASE I"/>
    <property type="match status" value="1"/>
</dbReference>
<dbReference type="OrthoDB" id="47179at2759"/>
<evidence type="ECO:0000256" key="10">
    <source>
        <dbReference type="SAM" id="Phobius"/>
    </source>
</evidence>
<dbReference type="InterPro" id="IPR011010">
    <property type="entry name" value="DNA_brk_join_enz"/>
</dbReference>
<dbReference type="Proteomes" id="UP000669133">
    <property type="component" value="Unassembled WGS sequence"/>
</dbReference>
<dbReference type="InterPro" id="IPR018521">
    <property type="entry name" value="TopoIB_AS"/>
</dbReference>
<protein>
    <recommendedName>
        <fullName evidence="7">DNA topoisomerase I</fullName>
        <ecNumber evidence="7">5.6.2.1</ecNumber>
    </recommendedName>
    <alternativeName>
        <fullName evidence="7">DNA topoisomerase 1</fullName>
    </alternativeName>
</protein>
<evidence type="ECO:0000256" key="7">
    <source>
        <dbReference type="RuleBase" id="RU365101"/>
    </source>
</evidence>
<feature type="compositionally biased region" description="Basic residues" evidence="9">
    <location>
        <begin position="1149"/>
        <end position="1165"/>
    </location>
</feature>
<evidence type="ECO:0000256" key="4">
    <source>
        <dbReference type="ARBA" id="ARBA00023125"/>
    </source>
</evidence>
<feature type="active site" description="O-(3'-phospho-DNA)-tyrosine intermediate" evidence="6">
    <location>
        <position position="762"/>
    </location>
</feature>
<feature type="compositionally biased region" description="Acidic residues" evidence="9">
    <location>
        <begin position="27"/>
        <end position="37"/>
    </location>
</feature>
<dbReference type="EMBL" id="JAEOAQ010000002">
    <property type="protein sequence ID" value="KAG5419700.1"/>
    <property type="molecule type" value="Genomic_DNA"/>
</dbReference>
<name>A0A8H7ZHK4_9ASCO</name>
<dbReference type="PROSITE" id="PS52038">
    <property type="entry name" value="TOPO_IB_2"/>
    <property type="match status" value="1"/>
</dbReference>
<dbReference type="InterPro" id="IPR014727">
    <property type="entry name" value="TopoI_cat_a/b-sub_euk"/>
</dbReference>
<evidence type="ECO:0000256" key="6">
    <source>
        <dbReference type="PROSITE-ProRule" id="PRU01382"/>
    </source>
</evidence>
<keyword evidence="3 6" id="KW-0799">Topoisomerase</keyword>
<feature type="coiled-coil region" evidence="8">
    <location>
        <begin position="658"/>
        <end position="750"/>
    </location>
</feature>
<dbReference type="Gene3D" id="1.10.10.41">
    <property type="entry name" value="Yeast DNA topoisomerase - domain 1"/>
    <property type="match status" value="1"/>
</dbReference>
<dbReference type="RefSeq" id="XP_067548816.1">
    <property type="nucleotide sequence ID" value="XM_067690341.1"/>
</dbReference>
<feature type="compositionally biased region" description="Basic and acidic residues" evidence="9">
    <location>
        <begin position="136"/>
        <end position="154"/>
    </location>
</feature>
<dbReference type="Gene3D" id="1.10.132.10">
    <property type="match status" value="1"/>
</dbReference>
<dbReference type="FunFam" id="1.10.10.41:FF:000001">
    <property type="entry name" value="DNA topoisomerase I"/>
    <property type="match status" value="1"/>
</dbReference>
<feature type="transmembrane region" description="Helical" evidence="10">
    <location>
        <begin position="907"/>
        <end position="929"/>
    </location>
</feature>
<keyword evidence="10" id="KW-0472">Membrane</keyword>
<dbReference type="CDD" id="cd03488">
    <property type="entry name" value="Topoisomer_IB_N_htopoI_like"/>
    <property type="match status" value="1"/>
</dbReference>
<evidence type="ECO:0000256" key="3">
    <source>
        <dbReference type="ARBA" id="ARBA00023029"/>
    </source>
</evidence>
<feature type="compositionally biased region" description="Polar residues" evidence="9">
    <location>
        <begin position="9"/>
        <end position="26"/>
    </location>
</feature>
<feature type="compositionally biased region" description="Acidic residues" evidence="9">
    <location>
        <begin position="52"/>
        <end position="74"/>
    </location>
</feature>
<dbReference type="SUPFAM" id="SSF56349">
    <property type="entry name" value="DNA breaking-rejoining enzymes"/>
    <property type="match status" value="1"/>
</dbReference>
<evidence type="ECO:0000256" key="9">
    <source>
        <dbReference type="SAM" id="MobiDB-lite"/>
    </source>
</evidence>
<comment type="caution">
    <text evidence="12">The sequence shown here is derived from an EMBL/GenBank/DDBJ whole genome shotgun (WGS) entry which is preliminary data.</text>
</comment>
<dbReference type="InterPro" id="IPR051062">
    <property type="entry name" value="Topoisomerase_IB"/>
</dbReference>
<dbReference type="GO" id="GO:0007059">
    <property type="term" value="P:chromosome segregation"/>
    <property type="evidence" value="ECO:0007669"/>
    <property type="project" value="TreeGrafter"/>
</dbReference>
<dbReference type="InterPro" id="IPR025834">
    <property type="entry name" value="TopoI_C_dom"/>
</dbReference>
<dbReference type="Pfam" id="PF02919">
    <property type="entry name" value="Topoisom_I_N"/>
    <property type="match status" value="1"/>
</dbReference>
<comment type="function">
    <text evidence="7">Releases the supercoiling and torsional tension of DNA introduced during the DNA replication and transcription by transiently cleaving and rejoining one strand of the DNA duplex. Introduces a single-strand break via transesterification at the specific target site 5'-[CT]CCTTp site in duplex DNA. The scissile phosphodiester is attacked by the catalytic tyrosine of the enzyme, resulting in the formation of a DNA-(3'-phosphotyrosyl)-enzyme intermediate and the expulsion of a 5'-OH DNA strand. The free DNA strand then undergoes passage around the unbroken strand thus removing DNA supercoils. Finally, in the religation step, the DNA 5'-OH attacks the covalent intermediate to expel the active-site tyrosine and restore the DNA phosphodiester backbone.</text>
</comment>
<dbReference type="Pfam" id="PF14370">
    <property type="entry name" value="Topo_C_assoc"/>
    <property type="match status" value="1"/>
</dbReference>
<dbReference type="SMART" id="SM00435">
    <property type="entry name" value="TOPEUc"/>
    <property type="match status" value="1"/>
</dbReference>
<dbReference type="Gene3D" id="3.90.15.10">
    <property type="entry name" value="Topoisomerase I, Chain A, domain 3"/>
    <property type="match status" value="1"/>
</dbReference>
<comment type="catalytic activity">
    <reaction evidence="1 6 7">
        <text>ATP-independent breakage of single-stranded DNA, followed by passage and rejoining.</text>
        <dbReference type="EC" id="5.6.2.1"/>
    </reaction>
</comment>
<feature type="transmembrane region" description="Helical" evidence="10">
    <location>
        <begin position="1314"/>
        <end position="1333"/>
    </location>
</feature>
<dbReference type="InterPro" id="IPR036202">
    <property type="entry name" value="TopoI_DNA-bd_euk_N_sf"/>
</dbReference>
<dbReference type="GO" id="GO:0006260">
    <property type="term" value="P:DNA replication"/>
    <property type="evidence" value="ECO:0007669"/>
    <property type="project" value="TreeGrafter"/>
</dbReference>
<dbReference type="InterPro" id="IPR008336">
    <property type="entry name" value="TopoI_DNA-bd_euk"/>
</dbReference>
<dbReference type="CDD" id="cd00659">
    <property type="entry name" value="Topo_IB_C"/>
    <property type="match status" value="1"/>
</dbReference>
<dbReference type="InterPro" id="IPR001631">
    <property type="entry name" value="TopoI"/>
</dbReference>
<keyword evidence="13" id="KW-1185">Reference proteome</keyword>
<dbReference type="SUPFAM" id="SSF56741">
    <property type="entry name" value="Eukaryotic DNA topoisomerase I, N-terminal DNA-binding fragment"/>
    <property type="match status" value="1"/>
</dbReference>
<dbReference type="GO" id="GO:0005730">
    <property type="term" value="C:nucleolus"/>
    <property type="evidence" value="ECO:0007669"/>
    <property type="project" value="TreeGrafter"/>
</dbReference>
<feature type="domain" description="DNA topoisomerase I eukaryotic-type" evidence="11">
    <location>
        <begin position="328"/>
        <end position="776"/>
    </location>
</feature>
<evidence type="ECO:0000313" key="13">
    <source>
        <dbReference type="Proteomes" id="UP000669133"/>
    </source>
</evidence>
<dbReference type="PROSITE" id="PS00176">
    <property type="entry name" value="TOPO_IB_1"/>
    <property type="match status" value="1"/>
</dbReference>
<dbReference type="FunFam" id="2.170.11.10:FF:000001">
    <property type="entry name" value="DNA topoisomerase I"/>
    <property type="match status" value="1"/>
</dbReference>
<dbReference type="InterPro" id="IPR013499">
    <property type="entry name" value="TopoI_euk"/>
</dbReference>
<dbReference type="InterPro" id="IPR013500">
    <property type="entry name" value="TopoI_cat_euk"/>
</dbReference>
<accession>A0A8H7ZHK4</accession>
<dbReference type="EC" id="5.6.2.1" evidence="7"/>
<evidence type="ECO:0000313" key="12">
    <source>
        <dbReference type="EMBL" id="KAG5419700.1"/>
    </source>
</evidence>
<dbReference type="PANTHER" id="PTHR10290:SF3">
    <property type="entry name" value="DNA TOPOISOMERASE 1"/>
    <property type="match status" value="1"/>
</dbReference>
<sequence length="1367" mass="154585">MSSSDDETALSQLPIESQSVSTSPTSDEIDHDEEDDVPLTKRSRKRVTVESDNTDDDEEDNDDDDDDDYDEDDVPLSKKAKTNNGTVKAKPAVKKETKATKKTATTKKSTPKVKSEPKAKTTTKVKAEIKLASTRAKKEPSIKSEARAKKETSIKSETPATEDDDTYKWWEQQSGDNDGEIKWQSLEHNGVMFPPPYEPLPSHVKLYYDGKPINLPIEAEEVAGFFGAMLETDHAKNPVFQKNFFQDFQQVLKECGGCGVEITDFNKLDFSKMYAYFEQKREEKKAMSRDEKKRLREEKEKIEEPYKTCLLNGRKELVGNFRIEPPGLFRGRGAHPKTGKLKRRVYPEQVTLNLSAHAKVPDPPPGHKWAEVRHDNEVTWLAMWKENIADSFKYVRFAANSSVKGQSDFKKFETARELRKYVDAIRADYTKMLKSEKMQDRQMATAMYLIDVYALRAGGEKGEDEADTVGCCSLRFEHITLKPPNTVIFDFLGKDSIRFYQEVEVSKQVFKNLRIFKKDPKQPGDNLFDRINPSMVNKQLQNYMKGLTAKVFRTYNASKTMQDQLDLITNEGTVAEKVVKFNAANRTVAILCNHQRTVSKNHGNSVQKISDKLKELTWQKIRTKKMLLQLDPKLKKKDPKYFEELDDLVKEDIEHIHHAIIERQRQQVMKRMERENEKLKIEKKPLLTKKDIKDKLDKINELEKEYKKELKTGKPELPAKMTIEKCYQQIEALENRIVSTSLQLKDKEDNSEVSLGTSKMNYIDPRLTVMFSKKFDVPIEKLFTKTLREKFKWAIESADENWRLSATPSFEVNVPSPTSQTYSSSSSWVDNLVASSTVQSTHSTMITLMPSLVIREEETDNGDTSSGTEMPSLAETSSSSSSISTTITAIPSSNNPYIHVPTLPTSLVFIIVGAILGALLLALTLYPIINHYIYSSKARMEKETYYSTPGLTAMSEQYSFPHKRVGSSSSQLDLSSTSSTLSQGRSLQNHILSDKQQFRKSMFNNPSLEYDSLSLPLYQDKRNSSSTVYLHKYNNSSSASLLKPFAPYLDSATDASSSSCVMNDGANKDTDSDRFGTTGTFTGSVQTTLRPPSMYLEDLLNGESGAEDETSRTTKTKGKTKTQSQKSKTTRVHHPSDHSDDDSDDDDHHRKHAKTSKTSKAKKTKTQSPKSKTTRVHSHDSDDSDSDDDHHRKHAKTSKTSKAKKTKTQSPKSKTTRFHDHESDHSDDSDDEHDHNNHHSNTRTDQHKEQLRPTIAPTLTTKTIAARDLGAIGMAQTTRAPESVMTEAVDFKASKPCVGEGKGATRAYPQSSECIAGGLLGVLALMFVAYKLVSLFRSHKNKDERSVRYVSLPEAEMEEANDRKIEV</sequence>
<organism evidence="12 13">
    <name type="scientific">Candida metapsilosis</name>
    <dbReference type="NCBI Taxonomy" id="273372"/>
    <lineage>
        <taxon>Eukaryota</taxon>
        <taxon>Fungi</taxon>
        <taxon>Dikarya</taxon>
        <taxon>Ascomycota</taxon>
        <taxon>Saccharomycotina</taxon>
        <taxon>Pichiomycetes</taxon>
        <taxon>Debaryomycetaceae</taxon>
        <taxon>Candida/Lodderomyces clade</taxon>
        <taxon>Candida</taxon>
    </lineage>
</organism>
<proteinExistence type="inferred from homology"/>
<dbReference type="InterPro" id="IPR014711">
    <property type="entry name" value="TopoI_cat_a-hlx-sub_euk"/>
</dbReference>
<dbReference type="GeneID" id="93650209"/>
<keyword evidence="4 6" id="KW-0238">DNA-binding</keyword>
<feature type="compositionally biased region" description="Basic residues" evidence="9">
    <location>
        <begin position="1191"/>
        <end position="1207"/>
    </location>
</feature>
<dbReference type="GO" id="GO:0005694">
    <property type="term" value="C:chromosome"/>
    <property type="evidence" value="ECO:0007669"/>
    <property type="project" value="InterPro"/>
</dbReference>
<evidence type="ECO:0000256" key="8">
    <source>
        <dbReference type="SAM" id="Coils"/>
    </source>
</evidence>
<feature type="region of interest" description="Disordered" evidence="9">
    <location>
        <begin position="858"/>
        <end position="878"/>
    </location>
</feature>
<dbReference type="FunFam" id="3.90.15.10:FF:000002">
    <property type="entry name" value="DNA topoisomerase I"/>
    <property type="match status" value="1"/>
</dbReference>